<accession>A0A6A5Q837</accession>
<feature type="compositionally biased region" description="Pro residues" evidence="2">
    <location>
        <begin position="131"/>
        <end position="140"/>
    </location>
</feature>
<keyword evidence="1" id="KW-0175">Coiled coil</keyword>
<proteinExistence type="predicted"/>
<feature type="compositionally biased region" description="Basic and acidic residues" evidence="2">
    <location>
        <begin position="20"/>
        <end position="36"/>
    </location>
</feature>
<name>A0A6A5Q837_AMPQU</name>
<feature type="compositionally biased region" description="Pro residues" evidence="2">
    <location>
        <begin position="154"/>
        <end position="169"/>
    </location>
</feature>
<dbReference type="PRINTS" id="PR00049">
    <property type="entry name" value="WILMSTUMOUR"/>
</dbReference>
<keyword evidence="4" id="KW-1185">Reference proteome</keyword>
<gene>
    <name evidence="3" type="ORF">BDU57DRAFT_543607</name>
</gene>
<organism evidence="3 4">
    <name type="scientific">Ampelomyces quisqualis</name>
    <name type="common">Powdery mildew agent</name>
    <dbReference type="NCBI Taxonomy" id="50730"/>
    <lineage>
        <taxon>Eukaryota</taxon>
        <taxon>Fungi</taxon>
        <taxon>Dikarya</taxon>
        <taxon>Ascomycota</taxon>
        <taxon>Pezizomycotina</taxon>
        <taxon>Dothideomycetes</taxon>
        <taxon>Pleosporomycetidae</taxon>
        <taxon>Pleosporales</taxon>
        <taxon>Pleosporineae</taxon>
        <taxon>Phaeosphaeriaceae</taxon>
        <taxon>Ampelomyces</taxon>
    </lineage>
</organism>
<sequence length="628" mass="67900">MLLQKRQTQPMAAPVGDGGRGTREGEGEGDRRQSYRLDFGKHKGKLLSECPDYYVQFLVDSRARFDGARYPGLRQGLSEFRRARHGSATPSLQQSASRGPSANPPQSRVRARPSANDGGGGGGGEAAMAGPTPPMTPHPVGPRRRLVMASPAGNPRPPPPRPPPPPPPHLLNAANTPPVPPHLPHAANSHLPNAANPPLLPPPPPRDGWFCWPKKRSAPDQGPPAKQGYVSPPPAPDQGPPAKRRCVSPPAEPEPHSQFYPHAQNTVVRYVDTGRHHAQLQELADRIRSDSHQAITRTAEHHKEQLRHAITRAAERRDEQFLDAVWDLGVLIKQVAAKTVTDTVTQMADLVHARKLEDENQRLQRRVHALSGATRATVGDPGADTDALQTHVGALETTSQEADNVAAGLRRQVLDLERAIRAATGDPSANEGTLRAYVERLQNQIHVLERAKQDDATTLEQARQAAAAAADDAQGLHTRINELEQANQAVEDHATQLAQELQTRLHKLDANETQRAALEKQVTELQAQLQKSEPELARHQKLAKAQNDALILAMNARKRVARPSGNHAGAHGLQSSGGGRDDDDDIGEGSSSGPSQPVPPGLSGEMAQAIFEHVRHGQPMPTTPLDLD</sequence>
<protein>
    <submittedName>
        <fullName evidence="3">Uncharacterized protein</fullName>
    </submittedName>
</protein>
<dbReference type="AlphaFoldDB" id="A0A6A5Q837"/>
<feature type="compositionally biased region" description="Polar residues" evidence="2">
    <location>
        <begin position="1"/>
        <end position="10"/>
    </location>
</feature>
<feature type="region of interest" description="Disordered" evidence="2">
    <location>
        <begin position="561"/>
        <end position="628"/>
    </location>
</feature>
<dbReference type="PANTHER" id="PTHR45615">
    <property type="entry name" value="MYOSIN HEAVY CHAIN, NON-MUSCLE"/>
    <property type="match status" value="1"/>
</dbReference>
<evidence type="ECO:0000313" key="4">
    <source>
        <dbReference type="Proteomes" id="UP000800096"/>
    </source>
</evidence>
<dbReference type="EMBL" id="ML979147">
    <property type="protein sequence ID" value="KAF1910988.1"/>
    <property type="molecule type" value="Genomic_DNA"/>
</dbReference>
<feature type="region of interest" description="Disordered" evidence="2">
    <location>
        <begin position="79"/>
        <end position="260"/>
    </location>
</feature>
<evidence type="ECO:0000313" key="3">
    <source>
        <dbReference type="EMBL" id="KAF1910988.1"/>
    </source>
</evidence>
<dbReference type="Proteomes" id="UP000800096">
    <property type="component" value="Unassembled WGS sequence"/>
</dbReference>
<dbReference type="PANTHER" id="PTHR45615:SF80">
    <property type="entry name" value="GRIP DOMAIN-CONTAINING PROTEIN"/>
    <property type="match status" value="1"/>
</dbReference>
<feature type="compositionally biased region" description="Polar residues" evidence="2">
    <location>
        <begin position="88"/>
        <end position="106"/>
    </location>
</feature>
<evidence type="ECO:0000256" key="1">
    <source>
        <dbReference type="SAM" id="Coils"/>
    </source>
</evidence>
<feature type="region of interest" description="Disordered" evidence="2">
    <location>
        <begin position="1"/>
        <end position="36"/>
    </location>
</feature>
<evidence type="ECO:0000256" key="2">
    <source>
        <dbReference type="SAM" id="MobiDB-lite"/>
    </source>
</evidence>
<feature type="compositionally biased region" description="Low complexity" evidence="2">
    <location>
        <begin position="184"/>
        <end position="197"/>
    </location>
</feature>
<feature type="coiled-coil region" evidence="1">
    <location>
        <begin position="434"/>
        <end position="535"/>
    </location>
</feature>
<reference evidence="3" key="1">
    <citation type="journal article" date="2020" name="Stud. Mycol.">
        <title>101 Dothideomycetes genomes: a test case for predicting lifestyles and emergence of pathogens.</title>
        <authorList>
            <person name="Haridas S."/>
            <person name="Albert R."/>
            <person name="Binder M."/>
            <person name="Bloem J."/>
            <person name="Labutti K."/>
            <person name="Salamov A."/>
            <person name="Andreopoulos B."/>
            <person name="Baker S."/>
            <person name="Barry K."/>
            <person name="Bills G."/>
            <person name="Bluhm B."/>
            <person name="Cannon C."/>
            <person name="Castanera R."/>
            <person name="Culley D."/>
            <person name="Daum C."/>
            <person name="Ezra D."/>
            <person name="Gonzalez J."/>
            <person name="Henrissat B."/>
            <person name="Kuo A."/>
            <person name="Liang C."/>
            <person name="Lipzen A."/>
            <person name="Lutzoni F."/>
            <person name="Magnuson J."/>
            <person name="Mondo S."/>
            <person name="Nolan M."/>
            <person name="Ohm R."/>
            <person name="Pangilinan J."/>
            <person name="Park H.-J."/>
            <person name="Ramirez L."/>
            <person name="Alfaro M."/>
            <person name="Sun H."/>
            <person name="Tritt A."/>
            <person name="Yoshinaga Y."/>
            <person name="Zwiers L.-H."/>
            <person name="Turgeon B."/>
            <person name="Goodwin S."/>
            <person name="Spatafora J."/>
            <person name="Crous P."/>
            <person name="Grigoriev I."/>
        </authorList>
    </citation>
    <scope>NUCLEOTIDE SEQUENCE</scope>
    <source>
        <strain evidence="3">HMLAC05119</strain>
    </source>
</reference>